<feature type="domain" description="HNH endonuclease 5" evidence="1">
    <location>
        <begin position="7"/>
        <end position="63"/>
    </location>
</feature>
<comment type="caution">
    <text evidence="2">The sequence shown here is derived from an EMBL/GenBank/DDBJ whole genome shotgun (WGS) entry which is preliminary data.</text>
</comment>
<keyword evidence="2" id="KW-0255">Endonuclease</keyword>
<dbReference type="OrthoDB" id="2804463at2"/>
<dbReference type="Proteomes" id="UP000295701">
    <property type="component" value="Unassembled WGS sequence"/>
</dbReference>
<dbReference type="Pfam" id="PF14279">
    <property type="entry name" value="HNH_5"/>
    <property type="match status" value="1"/>
</dbReference>
<gene>
    <name evidence="2" type="ORF">E2L08_07655</name>
</gene>
<name>A0A4R6AAJ7_9RHOB</name>
<dbReference type="InterPro" id="IPR029471">
    <property type="entry name" value="HNH_5"/>
</dbReference>
<dbReference type="AlphaFoldDB" id="A0A4R6AAJ7"/>
<organism evidence="2 3">
    <name type="scientific">Palleronia sediminis</name>
    <dbReference type="NCBI Taxonomy" id="2547833"/>
    <lineage>
        <taxon>Bacteria</taxon>
        <taxon>Pseudomonadati</taxon>
        <taxon>Pseudomonadota</taxon>
        <taxon>Alphaproteobacteria</taxon>
        <taxon>Rhodobacterales</taxon>
        <taxon>Roseobacteraceae</taxon>
        <taxon>Palleronia</taxon>
    </lineage>
</organism>
<evidence type="ECO:0000313" key="3">
    <source>
        <dbReference type="Proteomes" id="UP000295701"/>
    </source>
</evidence>
<sequence>MSVERECIYCGQTKEATEFSHEHIWPDALGGDHLPDFWHTNDVCRSCNSMSGVFVDGAFIKSFPVTAERANDALSYLSPDQPTGALPLNYLGVVQNVRPPEGEVIDYWVCTGAKVLHIRMDGKEDMWNAYAGGDPRRSSKKSKAGRVIVSLTSAEPYWVCTSLRSVLQHFPKARRFVTNLKLPENATKFQELDPSDAQQADDLRIVREFEALPKRGERVDAQVAIALSADGRFLAKVALAVGYQLFGRDFIASDHAKELRKGFREADPKKRQQLKIHGSGYFPGVDLGPVGDQLRWPGGWQIAILRLPEKLALVTTAPTGRVMCIQITNDASLLDRLGSEYQDGVCWVIVPPARTAVGPIAYPEYLAHMIGAVHVPSLTALEALRGDPSMLPRSRL</sequence>
<proteinExistence type="predicted"/>
<reference evidence="2 3" key="1">
    <citation type="submission" date="2019-03" db="EMBL/GenBank/DDBJ databases">
        <title>Primorskyibacter sp. SS33 isolated from sediments.</title>
        <authorList>
            <person name="Xunke S."/>
        </authorList>
    </citation>
    <scope>NUCLEOTIDE SEQUENCE [LARGE SCALE GENOMIC DNA]</scope>
    <source>
        <strain evidence="2 3">SS33</strain>
    </source>
</reference>
<evidence type="ECO:0000259" key="1">
    <source>
        <dbReference type="Pfam" id="PF14279"/>
    </source>
</evidence>
<keyword evidence="2" id="KW-0540">Nuclease</keyword>
<keyword evidence="2" id="KW-0378">Hydrolase</keyword>
<protein>
    <submittedName>
        <fullName evidence="2">HNH endonuclease</fullName>
    </submittedName>
</protein>
<dbReference type="GO" id="GO:0004519">
    <property type="term" value="F:endonuclease activity"/>
    <property type="evidence" value="ECO:0007669"/>
    <property type="project" value="UniProtKB-KW"/>
</dbReference>
<keyword evidence="3" id="KW-1185">Reference proteome</keyword>
<dbReference type="RefSeq" id="WP_133396488.1">
    <property type="nucleotide sequence ID" value="NZ_SNAA01000007.1"/>
</dbReference>
<evidence type="ECO:0000313" key="2">
    <source>
        <dbReference type="EMBL" id="TDL79764.1"/>
    </source>
</evidence>
<dbReference type="EMBL" id="SNAA01000007">
    <property type="protein sequence ID" value="TDL79764.1"/>
    <property type="molecule type" value="Genomic_DNA"/>
</dbReference>
<accession>A0A4R6AAJ7</accession>